<name>A0A1F5Z860_9BACT</name>
<dbReference type="Proteomes" id="UP000176854">
    <property type="component" value="Unassembled WGS sequence"/>
</dbReference>
<proteinExistence type="predicted"/>
<dbReference type="PANTHER" id="PTHR43575:SF1">
    <property type="entry name" value="PROTEIN ABCI7, CHLOROPLASTIC"/>
    <property type="match status" value="1"/>
</dbReference>
<gene>
    <name evidence="2" type="ORF">A2154_05040</name>
</gene>
<dbReference type="InterPro" id="IPR055346">
    <property type="entry name" value="Fe-S_cluster_assembly_SufBD"/>
</dbReference>
<accession>A0A1F5Z860</accession>
<dbReference type="EMBL" id="MFJC01000057">
    <property type="protein sequence ID" value="OGG08638.1"/>
    <property type="molecule type" value="Genomic_DNA"/>
</dbReference>
<reference evidence="2 3" key="1">
    <citation type="journal article" date="2016" name="Nat. Commun.">
        <title>Thousands of microbial genomes shed light on interconnected biogeochemical processes in an aquifer system.</title>
        <authorList>
            <person name="Anantharaman K."/>
            <person name="Brown C.T."/>
            <person name="Hug L.A."/>
            <person name="Sharon I."/>
            <person name="Castelle C.J."/>
            <person name="Probst A.J."/>
            <person name="Thomas B.C."/>
            <person name="Singh A."/>
            <person name="Wilkins M.J."/>
            <person name="Karaoz U."/>
            <person name="Brodie E.L."/>
            <person name="Williams K.H."/>
            <person name="Hubbard S.S."/>
            <person name="Banfield J.F."/>
        </authorList>
    </citation>
    <scope>NUCLEOTIDE SEQUENCE [LARGE SCALE GENOMIC DNA]</scope>
</reference>
<comment type="caution">
    <text evidence="2">The sequence shown here is derived from an EMBL/GenBank/DDBJ whole genome shotgun (WGS) entry which is preliminary data.</text>
</comment>
<evidence type="ECO:0000313" key="2">
    <source>
        <dbReference type="EMBL" id="OGG08638.1"/>
    </source>
</evidence>
<evidence type="ECO:0000259" key="1">
    <source>
        <dbReference type="Pfam" id="PF01458"/>
    </source>
</evidence>
<dbReference type="InterPro" id="IPR000825">
    <property type="entry name" value="SUF_FeS_clus_asmbl_SufBD_core"/>
</dbReference>
<dbReference type="STRING" id="1798373.A2154_05040"/>
<dbReference type="Pfam" id="PF01458">
    <property type="entry name" value="SUFBD_core"/>
    <property type="match status" value="1"/>
</dbReference>
<dbReference type="SUPFAM" id="SSF101960">
    <property type="entry name" value="Stabilizer of iron transporter SufD"/>
    <property type="match status" value="1"/>
</dbReference>
<dbReference type="AlphaFoldDB" id="A0A1F5Z860"/>
<sequence length="180" mass="20189">MDSTDLTLIFPVRGDGEFSLTFEMRRPHSRLEIIGLLYSQNQDCIRLNTLQHHLAPSTTSSLLVKSVLDQAAEFYYDGTIRVEAQAQKTDAYQRNENLILTKSAHAETKPTLEIMANDVRCTHGATISPPNRQQLWYLQTRGISEVSAQQLLVNGFLAAALSHVPQKLRQSAIQKLAMPL</sequence>
<protein>
    <recommendedName>
        <fullName evidence="1">SUF system FeS cluster assembly SufBD core domain-containing protein</fullName>
    </recommendedName>
</protein>
<dbReference type="InterPro" id="IPR037284">
    <property type="entry name" value="SUF_FeS_clus_asmbl_SufBD_sf"/>
</dbReference>
<dbReference type="GO" id="GO:0016226">
    <property type="term" value="P:iron-sulfur cluster assembly"/>
    <property type="evidence" value="ECO:0007669"/>
    <property type="project" value="InterPro"/>
</dbReference>
<organism evidence="2 3">
    <name type="scientific">Candidatus Gottesmanbacteria bacterium RBG_16_43_7</name>
    <dbReference type="NCBI Taxonomy" id="1798373"/>
    <lineage>
        <taxon>Bacteria</taxon>
        <taxon>Candidatus Gottesmaniibacteriota</taxon>
    </lineage>
</organism>
<evidence type="ECO:0000313" key="3">
    <source>
        <dbReference type="Proteomes" id="UP000176854"/>
    </source>
</evidence>
<dbReference type="PANTHER" id="PTHR43575">
    <property type="entry name" value="PROTEIN ABCI7, CHLOROPLASTIC"/>
    <property type="match status" value="1"/>
</dbReference>
<feature type="domain" description="SUF system FeS cluster assembly SufBD core" evidence="1">
    <location>
        <begin position="21"/>
        <end position="156"/>
    </location>
</feature>